<name>A0A8S0VRD9_CYCAE</name>
<reference evidence="2 3" key="1">
    <citation type="submission" date="2020-01" db="EMBL/GenBank/DDBJ databases">
        <authorList>
            <person name="Gupta K D."/>
        </authorList>
    </citation>
    <scope>NUCLEOTIDE SEQUENCE [LARGE SCALE GENOMIC DNA]</scope>
</reference>
<dbReference type="Proteomes" id="UP000467700">
    <property type="component" value="Unassembled WGS sequence"/>
</dbReference>
<sequence>MTDASAEQSRVQNPRYLVTKAVWPPPSTSAIQSGVQLPITTVTQADDQTMTEDDTEVELNVSIKYPSLHPLLAEDASPLKYDLKYEPSNSIPLSISHKYRTSPAQKIPTRSLEIVSKDFPWQINIISDEEVTCGDIWQALYLALQEPIRDSEWGLMIMLEGGARRAIIVDAEKKRFEQDPLDERSPKRIDFLGDKTFFGGLERDDDFSQMRHLPYSFRETETWVVKLIGP</sequence>
<dbReference type="AlphaFoldDB" id="A0A8S0VRD9"/>
<accession>A0A8S0VRD9</accession>
<proteinExistence type="predicted"/>
<evidence type="ECO:0000259" key="1">
    <source>
        <dbReference type="Pfam" id="PF20415"/>
    </source>
</evidence>
<dbReference type="EMBL" id="CACVBS010000038">
    <property type="protein sequence ID" value="CAA7263135.1"/>
    <property type="molecule type" value="Genomic_DNA"/>
</dbReference>
<feature type="domain" description="DUF6699" evidence="1">
    <location>
        <begin position="79"/>
        <end position="206"/>
    </location>
</feature>
<evidence type="ECO:0000313" key="3">
    <source>
        <dbReference type="Proteomes" id="UP000467700"/>
    </source>
</evidence>
<gene>
    <name evidence="2" type="ORF">AAE3_LOCUS5388</name>
</gene>
<dbReference type="InterPro" id="IPR046522">
    <property type="entry name" value="DUF6699"/>
</dbReference>
<dbReference type="OrthoDB" id="21474at2759"/>
<evidence type="ECO:0000313" key="2">
    <source>
        <dbReference type="EMBL" id="CAA7263135.1"/>
    </source>
</evidence>
<protein>
    <recommendedName>
        <fullName evidence="1">DUF6699 domain-containing protein</fullName>
    </recommendedName>
</protein>
<comment type="caution">
    <text evidence="2">The sequence shown here is derived from an EMBL/GenBank/DDBJ whole genome shotgun (WGS) entry which is preliminary data.</text>
</comment>
<organism evidence="2 3">
    <name type="scientific">Cyclocybe aegerita</name>
    <name type="common">Black poplar mushroom</name>
    <name type="synonym">Agrocybe aegerita</name>
    <dbReference type="NCBI Taxonomy" id="1973307"/>
    <lineage>
        <taxon>Eukaryota</taxon>
        <taxon>Fungi</taxon>
        <taxon>Dikarya</taxon>
        <taxon>Basidiomycota</taxon>
        <taxon>Agaricomycotina</taxon>
        <taxon>Agaricomycetes</taxon>
        <taxon>Agaricomycetidae</taxon>
        <taxon>Agaricales</taxon>
        <taxon>Agaricineae</taxon>
        <taxon>Bolbitiaceae</taxon>
        <taxon>Cyclocybe</taxon>
    </lineage>
</organism>
<dbReference type="Pfam" id="PF20415">
    <property type="entry name" value="DUF6699"/>
    <property type="match status" value="1"/>
</dbReference>
<keyword evidence="3" id="KW-1185">Reference proteome</keyword>